<evidence type="ECO:0000256" key="1">
    <source>
        <dbReference type="SAM" id="Phobius"/>
    </source>
</evidence>
<dbReference type="EMBL" id="QDHA01000155">
    <property type="protein sequence ID" value="RCJ03476.1"/>
    <property type="molecule type" value="Genomic_DNA"/>
</dbReference>
<keyword evidence="1" id="KW-0812">Transmembrane</keyword>
<feature type="transmembrane region" description="Helical" evidence="1">
    <location>
        <begin position="70"/>
        <end position="93"/>
    </location>
</feature>
<feature type="transmembrane region" description="Helical" evidence="1">
    <location>
        <begin position="153"/>
        <end position="170"/>
    </location>
</feature>
<comment type="caution">
    <text evidence="2">The sequence shown here is derived from an EMBL/GenBank/DDBJ whole genome shotgun (WGS) entry which is preliminary data.</text>
</comment>
<gene>
    <name evidence="2" type="ORF">DDK22_37125</name>
</gene>
<name>A0A367P8T4_CUPNE</name>
<reference evidence="2 3" key="1">
    <citation type="submission" date="2018-04" db="EMBL/GenBank/DDBJ databases">
        <title>Cupriavidus necator CR12 genome sequencing and assembly.</title>
        <authorList>
            <person name="Ben Fekih I."/>
            <person name="Mazhar H.S."/>
            <person name="Bello S.K."/>
            <person name="Rensing C."/>
        </authorList>
    </citation>
    <scope>NUCLEOTIDE SEQUENCE [LARGE SCALE GENOMIC DNA]</scope>
    <source>
        <strain evidence="2 3">CR12</strain>
    </source>
</reference>
<feature type="transmembrane region" description="Helical" evidence="1">
    <location>
        <begin position="127"/>
        <end position="146"/>
    </location>
</feature>
<feature type="transmembrane region" description="Helical" evidence="1">
    <location>
        <begin position="100"/>
        <end position="121"/>
    </location>
</feature>
<proteinExistence type="predicted"/>
<evidence type="ECO:0000313" key="2">
    <source>
        <dbReference type="EMBL" id="RCJ03476.1"/>
    </source>
</evidence>
<dbReference type="AlphaFoldDB" id="A0A367P8T4"/>
<keyword evidence="1" id="KW-1133">Transmembrane helix</keyword>
<evidence type="ECO:0000313" key="3">
    <source>
        <dbReference type="Proteomes" id="UP000253501"/>
    </source>
</evidence>
<dbReference type="RefSeq" id="WP_114136252.1">
    <property type="nucleotide sequence ID" value="NZ_CP068435.1"/>
</dbReference>
<protein>
    <submittedName>
        <fullName evidence="2">Phosphatase</fullName>
    </submittedName>
</protein>
<sequence>MATFLWNHYLYFGESRVALPLVAWVAVCFVVAGQGWRALRWAVSFGVGGALLMAAKSAFSYAGWSLPTIGVYSVSGHAMLTAAVYPVLLMLLGSVLGRQMAWLGLATGVGLALFMPVVLVTDFHHTIGESLVGLGVGFAVAGVTLWRWQPVGFLHVGATVALLVPVALLFDPRDAVEDLQGALRSRVMLWTGATGEYWRSIDPDPATGRRVISVGFWSERDTSGQVPHRRRHHSTWPSYEVLIERAGRHP</sequence>
<feature type="transmembrane region" description="Helical" evidence="1">
    <location>
        <begin position="17"/>
        <end position="36"/>
    </location>
</feature>
<dbReference type="Proteomes" id="UP000253501">
    <property type="component" value="Unassembled WGS sequence"/>
</dbReference>
<feature type="transmembrane region" description="Helical" evidence="1">
    <location>
        <begin position="43"/>
        <end position="64"/>
    </location>
</feature>
<accession>A0A367P8T4</accession>
<keyword evidence="1" id="KW-0472">Membrane</keyword>
<organism evidence="2 3">
    <name type="scientific">Cupriavidus necator</name>
    <name type="common">Alcaligenes eutrophus</name>
    <name type="synonym">Ralstonia eutropha</name>
    <dbReference type="NCBI Taxonomy" id="106590"/>
    <lineage>
        <taxon>Bacteria</taxon>
        <taxon>Pseudomonadati</taxon>
        <taxon>Pseudomonadota</taxon>
        <taxon>Betaproteobacteria</taxon>
        <taxon>Burkholderiales</taxon>
        <taxon>Burkholderiaceae</taxon>
        <taxon>Cupriavidus</taxon>
    </lineage>
</organism>